<evidence type="ECO:0000256" key="1">
    <source>
        <dbReference type="ARBA" id="ARBA00008857"/>
    </source>
</evidence>
<dbReference type="InterPro" id="IPR050808">
    <property type="entry name" value="Phage_Integrase"/>
</dbReference>
<dbReference type="InterPro" id="IPR038488">
    <property type="entry name" value="Integrase_DNA-bd_sf"/>
</dbReference>
<dbReference type="PROSITE" id="PS51900">
    <property type="entry name" value="CB"/>
    <property type="match status" value="1"/>
</dbReference>
<dbReference type="PANTHER" id="PTHR30629">
    <property type="entry name" value="PROPHAGE INTEGRASE"/>
    <property type="match status" value="1"/>
</dbReference>
<dbReference type="InterPro" id="IPR011010">
    <property type="entry name" value="DNA_brk_join_enz"/>
</dbReference>
<reference evidence="9 10" key="1">
    <citation type="submission" date="2019-08" db="EMBL/GenBank/DDBJ databases">
        <title>Parahaliea maris sp. nov., isolated from the surface seawater.</title>
        <authorList>
            <person name="Liu Y."/>
        </authorList>
    </citation>
    <scope>NUCLEOTIDE SEQUENCE [LARGE SCALE GENOMIC DNA]</scope>
    <source>
        <strain evidence="9 10">S2-26</strain>
    </source>
</reference>
<dbReference type="InterPro" id="IPR010998">
    <property type="entry name" value="Integrase_recombinase_N"/>
</dbReference>
<dbReference type="EMBL" id="VRYZ01000001">
    <property type="protein sequence ID" value="TXS94747.1"/>
    <property type="molecule type" value="Genomic_DNA"/>
</dbReference>
<evidence type="ECO:0000256" key="2">
    <source>
        <dbReference type="ARBA" id="ARBA00022908"/>
    </source>
</evidence>
<dbReference type="GO" id="GO:0003677">
    <property type="term" value="F:DNA binding"/>
    <property type="evidence" value="ECO:0007669"/>
    <property type="project" value="UniProtKB-UniRule"/>
</dbReference>
<evidence type="ECO:0000259" key="8">
    <source>
        <dbReference type="PROSITE" id="PS51900"/>
    </source>
</evidence>
<evidence type="ECO:0000256" key="5">
    <source>
        <dbReference type="PROSITE-ProRule" id="PRU01248"/>
    </source>
</evidence>
<gene>
    <name evidence="9" type="ORF">FVW59_02210</name>
</gene>
<keyword evidence="10" id="KW-1185">Reference proteome</keyword>
<comment type="similarity">
    <text evidence="1">Belongs to the 'phage' integrase family.</text>
</comment>
<feature type="compositionally biased region" description="Basic and acidic residues" evidence="6">
    <location>
        <begin position="1"/>
        <end position="20"/>
    </location>
</feature>
<protein>
    <submittedName>
        <fullName evidence="9">DUF4102 domain-containing protein</fullName>
    </submittedName>
</protein>
<feature type="domain" description="Tyr recombinase" evidence="7">
    <location>
        <begin position="205"/>
        <end position="386"/>
    </location>
</feature>
<keyword evidence="2" id="KW-0229">DNA integration</keyword>
<evidence type="ECO:0000256" key="4">
    <source>
        <dbReference type="ARBA" id="ARBA00023172"/>
    </source>
</evidence>
<dbReference type="Pfam" id="PF22022">
    <property type="entry name" value="Phage_int_M"/>
    <property type="match status" value="1"/>
</dbReference>
<comment type="caution">
    <text evidence="9">The sequence shown here is derived from an EMBL/GenBank/DDBJ whole genome shotgun (WGS) entry which is preliminary data.</text>
</comment>
<evidence type="ECO:0000259" key="7">
    <source>
        <dbReference type="PROSITE" id="PS51898"/>
    </source>
</evidence>
<name>A0A5C9A529_9GAMM</name>
<dbReference type="OrthoDB" id="9795573at2"/>
<dbReference type="AlphaFoldDB" id="A0A5C9A529"/>
<proteinExistence type="inferred from homology"/>
<dbReference type="InterPro" id="IPR013762">
    <property type="entry name" value="Integrase-like_cat_sf"/>
</dbReference>
<dbReference type="InterPro" id="IPR002104">
    <property type="entry name" value="Integrase_catalytic"/>
</dbReference>
<dbReference type="GO" id="GO:0015074">
    <property type="term" value="P:DNA integration"/>
    <property type="evidence" value="ECO:0007669"/>
    <property type="project" value="UniProtKB-KW"/>
</dbReference>
<organism evidence="9 10">
    <name type="scientific">Parahaliea aestuarii</name>
    <dbReference type="NCBI Taxonomy" id="1852021"/>
    <lineage>
        <taxon>Bacteria</taxon>
        <taxon>Pseudomonadati</taxon>
        <taxon>Pseudomonadota</taxon>
        <taxon>Gammaproteobacteria</taxon>
        <taxon>Cellvibrionales</taxon>
        <taxon>Halieaceae</taxon>
        <taxon>Parahaliea</taxon>
    </lineage>
</organism>
<evidence type="ECO:0000256" key="6">
    <source>
        <dbReference type="SAM" id="MobiDB-lite"/>
    </source>
</evidence>
<evidence type="ECO:0000313" key="9">
    <source>
        <dbReference type="EMBL" id="TXS94747.1"/>
    </source>
</evidence>
<keyword evidence="4" id="KW-0233">DNA recombination</keyword>
<dbReference type="PROSITE" id="PS51898">
    <property type="entry name" value="TYR_RECOMBINASE"/>
    <property type="match status" value="1"/>
</dbReference>
<dbReference type="GO" id="GO:0006310">
    <property type="term" value="P:DNA recombination"/>
    <property type="evidence" value="ECO:0007669"/>
    <property type="project" value="UniProtKB-KW"/>
</dbReference>
<accession>A0A5C9A529</accession>
<evidence type="ECO:0000256" key="3">
    <source>
        <dbReference type="ARBA" id="ARBA00023125"/>
    </source>
</evidence>
<dbReference type="SUPFAM" id="SSF56349">
    <property type="entry name" value="DNA breaking-rejoining enzymes"/>
    <property type="match status" value="1"/>
</dbReference>
<dbReference type="InterPro" id="IPR053876">
    <property type="entry name" value="Phage_int_M"/>
</dbReference>
<dbReference type="InterPro" id="IPR025166">
    <property type="entry name" value="Integrase_DNA_bind_dom"/>
</dbReference>
<keyword evidence="3 5" id="KW-0238">DNA-binding</keyword>
<feature type="region of interest" description="Disordered" evidence="6">
    <location>
        <begin position="1"/>
        <end position="22"/>
    </location>
</feature>
<dbReference type="InterPro" id="IPR044068">
    <property type="entry name" value="CB"/>
</dbReference>
<feature type="domain" description="Core-binding (CB)" evidence="8">
    <location>
        <begin position="103"/>
        <end position="182"/>
    </location>
</feature>
<dbReference type="Gene3D" id="1.10.443.10">
    <property type="entry name" value="Intergrase catalytic core"/>
    <property type="match status" value="1"/>
</dbReference>
<evidence type="ECO:0000313" key="10">
    <source>
        <dbReference type="Proteomes" id="UP000321933"/>
    </source>
</evidence>
<dbReference type="Proteomes" id="UP000321933">
    <property type="component" value="Unassembled WGS sequence"/>
</dbReference>
<dbReference type="Pfam" id="PF00589">
    <property type="entry name" value="Phage_integrase"/>
    <property type="match status" value="1"/>
</dbReference>
<dbReference type="Gene3D" id="1.10.150.130">
    <property type="match status" value="1"/>
</dbReference>
<dbReference type="Pfam" id="PF13356">
    <property type="entry name" value="Arm-DNA-bind_3"/>
    <property type="match status" value="1"/>
</dbReference>
<dbReference type="PANTHER" id="PTHR30629:SF2">
    <property type="entry name" value="PROPHAGE INTEGRASE INTS-RELATED"/>
    <property type="match status" value="1"/>
</dbReference>
<sequence>MAERKPLTHARQAETAKPESRPYTLNAGDGLFLKVMPNGTKKWMWRYFFLKKAKSLSLGLYPAVGLAEAKEARDAARKLLARGEDPSQRRKEEKAATLSAHENNFKAVAEMWLSRQTDKAESTRKKSAWLLSFPIADFGDRPITAVTPKMVLDTCRKYESQDKLETAKRIRVKCSQVFRFAVASGIAESDPTRDINDALKPPQVKHRAAITDPAKVGQLLLDIDAYSGTPQVIAALKLSPLIFVRPGELRSARWEDVDLDAAEWRYTPSKTQNQTGVNLIVPLSRQAVAILEALKPVTGAREFVFFNYGKERHLSEGAVLSALRRMGYDGDTMSGHGFRALAKTIMLEALKLPDQYIELQLGHRIKDPNGGAYHRAKFLDDRKQMMQTWADYLDTLKAQADGENVVVGQFRQ</sequence>
<dbReference type="Gene3D" id="3.30.160.390">
    <property type="entry name" value="Integrase, DNA-binding domain"/>
    <property type="match status" value="1"/>
</dbReference>
<dbReference type="CDD" id="cd00801">
    <property type="entry name" value="INT_P4_C"/>
    <property type="match status" value="1"/>
</dbReference>
<dbReference type="RefSeq" id="WP_148062588.1">
    <property type="nucleotide sequence ID" value="NZ_VRYZ01000001.1"/>
</dbReference>